<dbReference type="GO" id="GO:0005829">
    <property type="term" value="C:cytosol"/>
    <property type="evidence" value="ECO:0007669"/>
    <property type="project" value="TreeGrafter"/>
</dbReference>
<dbReference type="NCBIfam" id="NF001268">
    <property type="entry name" value="PRK00228.1-4"/>
    <property type="match status" value="1"/>
</dbReference>
<evidence type="ECO:0000313" key="3">
    <source>
        <dbReference type="EMBL" id="NIA72213.1"/>
    </source>
</evidence>
<dbReference type="Proteomes" id="UP000761264">
    <property type="component" value="Unassembled WGS sequence"/>
</dbReference>
<dbReference type="Pfam" id="PF02622">
    <property type="entry name" value="DUF179"/>
    <property type="match status" value="1"/>
</dbReference>
<sequence>MDNQEFLTGQLLIAMPGMRDSRFARSVIYVCAHHPDGAMGLVINRLVGAITFPDLLTQLGIERPEVDEEIRVHFGGPVESGRGFVLHSGEYNQDSTLQVNDTVALTATTDILRDIAGGAGPRRRLLALGYAGWGPGQLDSEIQANGWLHVSPDEDLVFDADLDNKWERAIAKLGVDVSMLSSDAGHA</sequence>
<evidence type="ECO:0000256" key="2">
    <source>
        <dbReference type="HAMAP-Rule" id="MF_00758"/>
    </source>
</evidence>
<keyword evidence="4" id="KW-1185">Reference proteome</keyword>
<comment type="similarity">
    <text evidence="1 2">Belongs to the UPF0301 (AlgH) family.</text>
</comment>
<evidence type="ECO:0000313" key="4">
    <source>
        <dbReference type="Proteomes" id="UP000761264"/>
    </source>
</evidence>
<dbReference type="AlphaFoldDB" id="A0A967F2X0"/>
<dbReference type="HAMAP" id="MF_00758">
    <property type="entry name" value="UPF0301"/>
    <property type="match status" value="1"/>
</dbReference>
<organism evidence="3 4">
    <name type="scientific">Pelagibius litoralis</name>
    <dbReference type="NCBI Taxonomy" id="374515"/>
    <lineage>
        <taxon>Bacteria</taxon>
        <taxon>Pseudomonadati</taxon>
        <taxon>Pseudomonadota</taxon>
        <taxon>Alphaproteobacteria</taxon>
        <taxon>Rhodospirillales</taxon>
        <taxon>Rhodovibrionaceae</taxon>
        <taxon>Pelagibius</taxon>
    </lineage>
</organism>
<dbReference type="PANTHER" id="PTHR30327">
    <property type="entry name" value="UNCHARACTERIZED PROTEIN YQGE"/>
    <property type="match status" value="1"/>
</dbReference>
<dbReference type="SUPFAM" id="SSF143456">
    <property type="entry name" value="VC0467-like"/>
    <property type="match status" value="1"/>
</dbReference>
<dbReference type="RefSeq" id="WP_167231180.1">
    <property type="nucleotide sequence ID" value="NZ_JAAQPH010000035.1"/>
</dbReference>
<reference evidence="3" key="1">
    <citation type="submission" date="2020-03" db="EMBL/GenBank/DDBJ databases">
        <title>Genome of Pelagibius litoralis DSM 21314T.</title>
        <authorList>
            <person name="Wang G."/>
        </authorList>
    </citation>
    <scope>NUCLEOTIDE SEQUENCE</scope>
    <source>
        <strain evidence="3">DSM 21314</strain>
    </source>
</reference>
<evidence type="ECO:0000256" key="1">
    <source>
        <dbReference type="ARBA" id="ARBA00009600"/>
    </source>
</evidence>
<proteinExistence type="inferred from homology"/>
<protein>
    <recommendedName>
        <fullName evidence="2">UPF0301 protein HBA54_26840</fullName>
    </recommendedName>
</protein>
<dbReference type="PANTHER" id="PTHR30327:SF1">
    <property type="entry name" value="UPF0301 PROTEIN YQGE"/>
    <property type="match status" value="1"/>
</dbReference>
<dbReference type="Gene3D" id="3.40.1740.10">
    <property type="entry name" value="VC0467-like"/>
    <property type="match status" value="1"/>
</dbReference>
<comment type="caution">
    <text evidence="3">The sequence shown here is derived from an EMBL/GenBank/DDBJ whole genome shotgun (WGS) entry which is preliminary data.</text>
</comment>
<dbReference type="EMBL" id="JAAQPH010000035">
    <property type="protein sequence ID" value="NIA72213.1"/>
    <property type="molecule type" value="Genomic_DNA"/>
</dbReference>
<name>A0A967F2X0_9PROT</name>
<dbReference type="InterPro" id="IPR003774">
    <property type="entry name" value="AlgH-like"/>
</dbReference>
<accession>A0A967F2X0</accession>
<gene>
    <name evidence="3" type="ORF">HBA54_26840</name>
</gene>